<dbReference type="Pfam" id="PF09836">
    <property type="entry name" value="DUF2063"/>
    <property type="match status" value="1"/>
</dbReference>
<protein>
    <recommendedName>
        <fullName evidence="1">Putative DNA-binding domain-containing protein</fullName>
    </recommendedName>
</protein>
<feature type="domain" description="Putative DNA-binding" evidence="1">
    <location>
        <begin position="14"/>
        <end position="109"/>
    </location>
</feature>
<accession>A0A162W2S6</accession>
<evidence type="ECO:0000313" key="3">
    <source>
        <dbReference type="EMBL" id="OAD43344.1"/>
    </source>
</evidence>
<dbReference type="OrthoDB" id="4146344at2"/>
<dbReference type="Proteomes" id="UP000185657">
    <property type="component" value="Unassembled WGS sequence"/>
</dbReference>
<dbReference type="STRING" id="1763535.LPB072_18705"/>
<dbReference type="Proteomes" id="UP000185680">
    <property type="component" value="Chromosome"/>
</dbReference>
<dbReference type="InterPro" id="IPR018640">
    <property type="entry name" value="DUF2063"/>
</dbReference>
<dbReference type="KEGG" id="hyl:LPB072_18705"/>
<gene>
    <name evidence="2" type="ORF">LPB072_18705</name>
    <name evidence="3" type="ORF">LPB72_05845</name>
</gene>
<dbReference type="Gene3D" id="1.10.150.690">
    <property type="entry name" value="DUF2063"/>
    <property type="match status" value="1"/>
</dbReference>
<dbReference type="AlphaFoldDB" id="A0A162W2S6"/>
<reference evidence="3 4" key="1">
    <citation type="submission" date="2016-02" db="EMBL/GenBank/DDBJ databases">
        <title>Draft genome sequence of Hydrogenophaga sp. LPB0072.</title>
        <authorList>
            <person name="Shin S.-K."/>
            <person name="Yi H."/>
        </authorList>
    </citation>
    <scope>NUCLEOTIDE SEQUENCE [LARGE SCALE GENOMIC DNA]</scope>
    <source>
        <strain evidence="3 4">LPB0072</strain>
    </source>
</reference>
<organism evidence="2 5">
    <name type="scientific">Hydrogenophaga crassostreae</name>
    <dbReference type="NCBI Taxonomy" id="1763535"/>
    <lineage>
        <taxon>Bacteria</taxon>
        <taxon>Pseudomonadati</taxon>
        <taxon>Pseudomonadota</taxon>
        <taxon>Betaproteobacteria</taxon>
        <taxon>Burkholderiales</taxon>
        <taxon>Comamonadaceae</taxon>
        <taxon>Hydrogenophaga</taxon>
    </lineage>
</organism>
<keyword evidence="4" id="KW-1185">Reference proteome</keyword>
<proteinExistence type="predicted"/>
<reference evidence="2 5" key="2">
    <citation type="submission" date="2016-10" db="EMBL/GenBank/DDBJ databases">
        <title>Hydorgenophaga sp. LPB0072 isolated from gastropod.</title>
        <authorList>
            <person name="Kim E."/>
            <person name="Yi H."/>
        </authorList>
    </citation>
    <scope>NUCLEOTIDE SEQUENCE [LARGE SCALE GENOMIC DNA]</scope>
    <source>
        <strain evidence="2 5">LPB0072</strain>
    </source>
</reference>
<dbReference type="RefSeq" id="WP_066087108.1">
    <property type="nucleotide sequence ID" value="NZ_CP017476.1"/>
</dbReference>
<evidence type="ECO:0000313" key="4">
    <source>
        <dbReference type="Proteomes" id="UP000185657"/>
    </source>
</evidence>
<name>A0A162W2S6_9BURK</name>
<evidence type="ECO:0000259" key="1">
    <source>
        <dbReference type="Pfam" id="PF09836"/>
    </source>
</evidence>
<dbReference type="InterPro" id="IPR044922">
    <property type="entry name" value="DUF2063_N_sf"/>
</dbReference>
<dbReference type="EMBL" id="CP017476">
    <property type="protein sequence ID" value="AOW14559.1"/>
    <property type="molecule type" value="Genomic_DNA"/>
</dbReference>
<evidence type="ECO:0000313" key="5">
    <source>
        <dbReference type="Proteomes" id="UP000185680"/>
    </source>
</evidence>
<evidence type="ECO:0000313" key="2">
    <source>
        <dbReference type="EMBL" id="AOW14559.1"/>
    </source>
</evidence>
<dbReference type="EMBL" id="LVWD01000004">
    <property type="protein sequence ID" value="OAD43344.1"/>
    <property type="molecule type" value="Genomic_DNA"/>
</dbReference>
<sequence>MTQGNATTALQTQQEALVKALFARPGEASVHAELLPLLDQCSLQSQRGLQAYQANGHALAERSLRAAFPVIEHMVGSNSFNALARDLWHQHPPERGDLAQWGAALPAFVASNPQLADAPYLSDVAQVEWALHRAAFEADTPPDPASFVRLTEEDPETLALTLAPGVHTVTSRFPVASLVLAHLQDHPNLAEATDRLRRGDAETALIWRQDMKPRLMLCTDVAAALIALLQSGRDIADALDGAMSAARDGTDEHFDFSAWLTEAVTQGVVIGVHTAQSRAV</sequence>